<dbReference type="AlphaFoldDB" id="A0AAW0D596"/>
<accession>A0AAW0D596</accession>
<dbReference type="Gene3D" id="6.10.140.2220">
    <property type="match status" value="1"/>
</dbReference>
<feature type="compositionally biased region" description="Basic and acidic residues" evidence="1">
    <location>
        <begin position="75"/>
        <end position="86"/>
    </location>
</feature>
<name>A0AAW0D596_9AGAR</name>
<evidence type="ECO:0008006" key="4">
    <source>
        <dbReference type="Google" id="ProtNLM"/>
    </source>
</evidence>
<evidence type="ECO:0000256" key="1">
    <source>
        <dbReference type="SAM" id="MobiDB-lite"/>
    </source>
</evidence>
<sequence length="129" mass="14652">MSVRATYTTMADNFKLNPDFLGKFHEPEATTMATGRPIFHVPADKFIPTLLESELEKIDNVVSQSRYSKRSPTSARDKVLGTKEGRPAVSGAWKGRNPRQCSFCEKVSRDKDLQKCSRCKLVFYCGKEW</sequence>
<gene>
    <name evidence="2" type="ORF">VNI00_007325</name>
</gene>
<organism evidence="2 3">
    <name type="scientific">Paramarasmius palmivorus</name>
    <dbReference type="NCBI Taxonomy" id="297713"/>
    <lineage>
        <taxon>Eukaryota</taxon>
        <taxon>Fungi</taxon>
        <taxon>Dikarya</taxon>
        <taxon>Basidiomycota</taxon>
        <taxon>Agaricomycotina</taxon>
        <taxon>Agaricomycetes</taxon>
        <taxon>Agaricomycetidae</taxon>
        <taxon>Agaricales</taxon>
        <taxon>Marasmiineae</taxon>
        <taxon>Marasmiaceae</taxon>
        <taxon>Paramarasmius</taxon>
    </lineage>
</organism>
<comment type="caution">
    <text evidence="2">The sequence shown here is derived from an EMBL/GenBank/DDBJ whole genome shotgun (WGS) entry which is preliminary data.</text>
</comment>
<dbReference type="EMBL" id="JAYKXP010000023">
    <property type="protein sequence ID" value="KAK7045894.1"/>
    <property type="molecule type" value="Genomic_DNA"/>
</dbReference>
<feature type="region of interest" description="Disordered" evidence="1">
    <location>
        <begin position="66"/>
        <end position="97"/>
    </location>
</feature>
<protein>
    <recommendedName>
        <fullName evidence="4">MYND-type domain-containing protein</fullName>
    </recommendedName>
</protein>
<evidence type="ECO:0000313" key="2">
    <source>
        <dbReference type="EMBL" id="KAK7045894.1"/>
    </source>
</evidence>
<keyword evidence="3" id="KW-1185">Reference proteome</keyword>
<evidence type="ECO:0000313" key="3">
    <source>
        <dbReference type="Proteomes" id="UP001383192"/>
    </source>
</evidence>
<proteinExistence type="predicted"/>
<dbReference type="Proteomes" id="UP001383192">
    <property type="component" value="Unassembled WGS sequence"/>
</dbReference>
<reference evidence="2 3" key="1">
    <citation type="submission" date="2024-01" db="EMBL/GenBank/DDBJ databases">
        <title>A draft genome for a cacao thread blight-causing isolate of Paramarasmius palmivorus.</title>
        <authorList>
            <person name="Baruah I.K."/>
            <person name="Bukari Y."/>
            <person name="Amoako-Attah I."/>
            <person name="Meinhardt L.W."/>
            <person name="Bailey B.A."/>
            <person name="Cohen S.P."/>
        </authorList>
    </citation>
    <scope>NUCLEOTIDE SEQUENCE [LARGE SCALE GENOMIC DNA]</scope>
    <source>
        <strain evidence="2 3">GH-12</strain>
    </source>
</reference>
<dbReference type="SUPFAM" id="SSF144232">
    <property type="entry name" value="HIT/MYND zinc finger-like"/>
    <property type="match status" value="1"/>
</dbReference>